<organism evidence="1 2">
    <name type="scientific">Candidatus Curtissbacteria bacterium RIFCSPLOWO2_12_FULL_38_9</name>
    <dbReference type="NCBI Taxonomy" id="1797735"/>
    <lineage>
        <taxon>Bacteria</taxon>
        <taxon>Candidatus Curtissiibacteriota</taxon>
    </lineage>
</organism>
<dbReference type="PANTHER" id="PTHR41913:SF1">
    <property type="entry name" value="DUF1684 DOMAIN-CONTAINING PROTEIN"/>
    <property type="match status" value="1"/>
</dbReference>
<sequence length="186" mass="21990">MNSKMKQNLVLVADNDKLIKFRKEKDKHWKEDEQSPLTEEQKKTFKRLNYFLPNPDLRFELPLLTDIPDLGKQVVIKTTGGDEQVYQRAGKIRFKVDGKEIETIVFEDPEVEQFQYYLLFKDKTTGKETYENGRMLQIEKKGDKLVVDFNYCYNPYSSYNDNWDCPITPKENTLNVEINAGEKKFI</sequence>
<dbReference type="AlphaFoldDB" id="A0A1F5IA42"/>
<evidence type="ECO:0000313" key="2">
    <source>
        <dbReference type="Proteomes" id="UP000177300"/>
    </source>
</evidence>
<dbReference type="InterPro" id="IPR012467">
    <property type="entry name" value="DUF1684"/>
</dbReference>
<dbReference type="PANTHER" id="PTHR41913">
    <property type="entry name" value="DUF1684 DOMAIN-CONTAINING PROTEIN"/>
    <property type="match status" value="1"/>
</dbReference>
<reference evidence="1 2" key="1">
    <citation type="journal article" date="2016" name="Nat. Commun.">
        <title>Thousands of microbial genomes shed light on interconnected biogeochemical processes in an aquifer system.</title>
        <authorList>
            <person name="Anantharaman K."/>
            <person name="Brown C.T."/>
            <person name="Hug L.A."/>
            <person name="Sharon I."/>
            <person name="Castelle C.J."/>
            <person name="Probst A.J."/>
            <person name="Thomas B.C."/>
            <person name="Singh A."/>
            <person name="Wilkins M.J."/>
            <person name="Karaoz U."/>
            <person name="Brodie E.L."/>
            <person name="Williams K.H."/>
            <person name="Hubbard S.S."/>
            <person name="Banfield J.F."/>
        </authorList>
    </citation>
    <scope>NUCLEOTIDE SEQUENCE [LARGE SCALE GENOMIC DNA]</scope>
</reference>
<evidence type="ECO:0008006" key="3">
    <source>
        <dbReference type="Google" id="ProtNLM"/>
    </source>
</evidence>
<evidence type="ECO:0000313" key="1">
    <source>
        <dbReference type="EMBL" id="OGE13244.1"/>
    </source>
</evidence>
<name>A0A1F5IA42_9BACT</name>
<accession>A0A1F5IA42</accession>
<dbReference type="Proteomes" id="UP000177300">
    <property type="component" value="Unassembled WGS sequence"/>
</dbReference>
<gene>
    <name evidence="1" type="ORF">A3G14_00525</name>
</gene>
<dbReference type="Gene3D" id="6.10.250.1680">
    <property type="match status" value="1"/>
</dbReference>
<dbReference type="Pfam" id="PF07920">
    <property type="entry name" value="DUF1684"/>
    <property type="match status" value="1"/>
</dbReference>
<dbReference type="EMBL" id="MFBY01000040">
    <property type="protein sequence ID" value="OGE13244.1"/>
    <property type="molecule type" value="Genomic_DNA"/>
</dbReference>
<comment type="caution">
    <text evidence="1">The sequence shown here is derived from an EMBL/GenBank/DDBJ whole genome shotgun (WGS) entry which is preliminary data.</text>
</comment>
<proteinExistence type="predicted"/>
<protein>
    <recommendedName>
        <fullName evidence="3">DUF1684 domain-containing protein</fullName>
    </recommendedName>
</protein>